<dbReference type="Proteomes" id="UP000721844">
    <property type="component" value="Unassembled WGS sequence"/>
</dbReference>
<evidence type="ECO:0000313" key="2">
    <source>
        <dbReference type="Proteomes" id="UP000721844"/>
    </source>
</evidence>
<evidence type="ECO:0000313" key="1">
    <source>
        <dbReference type="EMBL" id="MCB8878829.1"/>
    </source>
</evidence>
<gene>
    <name evidence="1" type="ORF">ACELLULO517_01185</name>
</gene>
<dbReference type="AlphaFoldDB" id="A0A963YXW7"/>
<reference evidence="1 2" key="1">
    <citation type="journal article" date="2021" name="Microorganisms">
        <title>Acidisoma silvae sp. nov. and Acidisomacellulosilytica sp. nov., Two Acidophilic Bacteria Isolated from Decaying Wood, Hydrolyzing Cellulose and Producing Poly-3-hydroxybutyrate.</title>
        <authorList>
            <person name="Mieszkin S."/>
            <person name="Pouder E."/>
            <person name="Uroz S."/>
            <person name="Simon-Colin C."/>
            <person name="Alain K."/>
        </authorList>
    </citation>
    <scope>NUCLEOTIDE SEQUENCE [LARGE SCALE GENOMIC DNA]</scope>
    <source>
        <strain evidence="1 2">HW T5.17</strain>
    </source>
</reference>
<protein>
    <submittedName>
        <fullName evidence="1">Uncharacterized protein</fullName>
    </submittedName>
</protein>
<dbReference type="RefSeq" id="WP_227304947.1">
    <property type="nucleotide sequence ID" value="NZ_JAESVA010000001.1"/>
</dbReference>
<keyword evidence="2" id="KW-1185">Reference proteome</keyword>
<sequence length="66" mass="7217">MGFLYRGLLFAVGLQAFEEGIPRAQNPYGPYSPEAHAAWDDGWLSAQEAFEGCTLPQEFPTDSHAG</sequence>
<name>A0A963YXW7_9PROT</name>
<dbReference type="EMBL" id="JAESVA010000001">
    <property type="protein sequence ID" value="MCB8878829.1"/>
    <property type="molecule type" value="Genomic_DNA"/>
</dbReference>
<accession>A0A963YXW7</accession>
<organism evidence="1 2">
    <name type="scientific">Acidisoma cellulosilyticum</name>
    <dbReference type="NCBI Taxonomy" id="2802395"/>
    <lineage>
        <taxon>Bacteria</taxon>
        <taxon>Pseudomonadati</taxon>
        <taxon>Pseudomonadota</taxon>
        <taxon>Alphaproteobacteria</taxon>
        <taxon>Acetobacterales</taxon>
        <taxon>Acidocellaceae</taxon>
        <taxon>Acidisoma</taxon>
    </lineage>
</organism>
<proteinExistence type="predicted"/>
<comment type="caution">
    <text evidence="1">The sequence shown here is derived from an EMBL/GenBank/DDBJ whole genome shotgun (WGS) entry which is preliminary data.</text>
</comment>